<dbReference type="OrthoDB" id="9806174at2"/>
<dbReference type="AlphaFoldDB" id="K2MZ06"/>
<dbReference type="PATRIC" id="fig|391937.3.peg.3985"/>
<dbReference type="EMBL" id="AMRM01000028">
    <property type="protein sequence ID" value="EKF17208.1"/>
    <property type="molecule type" value="Genomic_DNA"/>
</dbReference>
<feature type="transmembrane region" description="Helical" evidence="1">
    <location>
        <begin position="70"/>
        <end position="88"/>
    </location>
</feature>
<organism evidence="3 4">
    <name type="scientific">Nitratireductor pacificus pht-3B</name>
    <dbReference type="NCBI Taxonomy" id="391937"/>
    <lineage>
        <taxon>Bacteria</taxon>
        <taxon>Pseudomonadati</taxon>
        <taxon>Pseudomonadota</taxon>
        <taxon>Alphaproteobacteria</taxon>
        <taxon>Hyphomicrobiales</taxon>
        <taxon>Phyllobacteriaceae</taxon>
        <taxon>Nitratireductor</taxon>
    </lineage>
</organism>
<accession>K2MZ06</accession>
<reference evidence="3 4" key="1">
    <citation type="journal article" date="2012" name="J. Bacteriol.">
        <title>Genome Sequence of Nitratireductor pacificus Type Strain pht-3B.</title>
        <authorList>
            <person name="Lai Q."/>
            <person name="Li G."/>
            <person name="Shao Z."/>
        </authorList>
    </citation>
    <scope>NUCLEOTIDE SEQUENCE [LARGE SCALE GENOMIC DNA]</scope>
    <source>
        <strain evidence="4">pht-3B</strain>
    </source>
</reference>
<dbReference type="RefSeq" id="WP_008598945.1">
    <property type="nucleotide sequence ID" value="NZ_AMRM01000028.1"/>
</dbReference>
<sequence>MEHANGPIWEVSFWEFFFVTVLLAGSAAYLTGRAMARTWQGDLQLAFYIVLLAAATRFIHYALFSGSLLSLHYYIVDLIALLIIAFVGKRITRAGQMSTQYSFQYQRSGPLGWRRAGGGDS</sequence>
<feature type="transmembrane region" description="Helical" evidence="1">
    <location>
        <begin position="43"/>
        <end position="64"/>
    </location>
</feature>
<feature type="transmembrane region" description="Helical" evidence="1">
    <location>
        <begin position="12"/>
        <end position="31"/>
    </location>
</feature>
<protein>
    <recommendedName>
        <fullName evidence="2">DUF6867 domain-containing protein</fullName>
    </recommendedName>
</protein>
<feature type="domain" description="DUF6867" evidence="2">
    <location>
        <begin position="13"/>
        <end position="115"/>
    </location>
</feature>
<evidence type="ECO:0000259" key="2">
    <source>
        <dbReference type="Pfam" id="PF21741"/>
    </source>
</evidence>
<keyword evidence="1" id="KW-1133">Transmembrane helix</keyword>
<keyword evidence="1" id="KW-0472">Membrane</keyword>
<keyword evidence="1" id="KW-0812">Transmembrane</keyword>
<evidence type="ECO:0000256" key="1">
    <source>
        <dbReference type="SAM" id="Phobius"/>
    </source>
</evidence>
<evidence type="ECO:0000313" key="3">
    <source>
        <dbReference type="EMBL" id="EKF17208.1"/>
    </source>
</evidence>
<evidence type="ECO:0000313" key="4">
    <source>
        <dbReference type="Proteomes" id="UP000006786"/>
    </source>
</evidence>
<dbReference type="eggNOG" id="ENOG5032SWS">
    <property type="taxonomic scope" value="Bacteria"/>
</dbReference>
<comment type="caution">
    <text evidence="3">The sequence shown here is derived from an EMBL/GenBank/DDBJ whole genome shotgun (WGS) entry which is preliminary data.</text>
</comment>
<dbReference type="STRING" id="391937.NA2_19406"/>
<proteinExistence type="predicted"/>
<dbReference type="Pfam" id="PF21741">
    <property type="entry name" value="DUF6867"/>
    <property type="match status" value="1"/>
</dbReference>
<dbReference type="InterPro" id="IPR049201">
    <property type="entry name" value="DUF6867"/>
</dbReference>
<keyword evidence="4" id="KW-1185">Reference proteome</keyword>
<name>K2MZ06_9HYPH</name>
<dbReference type="Proteomes" id="UP000006786">
    <property type="component" value="Unassembled WGS sequence"/>
</dbReference>
<gene>
    <name evidence="3" type="ORF">NA2_19406</name>
</gene>